<evidence type="ECO:0000313" key="1">
    <source>
        <dbReference type="EMBL" id="MCA2016579.1"/>
    </source>
</evidence>
<dbReference type="RefSeq" id="WP_225250557.1">
    <property type="nucleotide sequence ID" value="NZ_JAIWIU010000063.1"/>
</dbReference>
<dbReference type="Proteomes" id="UP001199044">
    <property type="component" value="Unassembled WGS sequence"/>
</dbReference>
<sequence>MDVEAGQLVTVSSLDPDGNSIVLLKPRFYLNGNRHYQFEPNAMLRLNIAASRILGWVRSKQEFCDETGLGEQLNKDYWYYVDKMKFIESSLPLPRDITNE</sequence>
<accession>A0ABS7YQ60</accession>
<protein>
    <submittedName>
        <fullName evidence="1">Uncharacterized protein</fullName>
    </submittedName>
</protein>
<evidence type="ECO:0000313" key="2">
    <source>
        <dbReference type="Proteomes" id="UP001199044"/>
    </source>
</evidence>
<organism evidence="1 2">
    <name type="scientific">Vibrio tritonius</name>
    <dbReference type="NCBI Taxonomy" id="1435069"/>
    <lineage>
        <taxon>Bacteria</taxon>
        <taxon>Pseudomonadati</taxon>
        <taxon>Pseudomonadota</taxon>
        <taxon>Gammaproteobacteria</taxon>
        <taxon>Vibrionales</taxon>
        <taxon>Vibrionaceae</taxon>
        <taxon>Vibrio</taxon>
    </lineage>
</organism>
<dbReference type="EMBL" id="JAIWIU010000063">
    <property type="protein sequence ID" value="MCA2016579.1"/>
    <property type="molecule type" value="Genomic_DNA"/>
</dbReference>
<reference evidence="2" key="1">
    <citation type="submission" date="2023-07" db="EMBL/GenBank/DDBJ databases">
        <title>Molecular identification of indigenous halophilic bacteria isolated from red sea cost, biodegradation of synthetic dyes and assessment of degraded metabolite toxicity.</title>
        <authorList>
            <person name="Chaieb K."/>
            <person name="Altayb H.N."/>
        </authorList>
    </citation>
    <scope>NUCLEOTIDE SEQUENCE [LARGE SCALE GENOMIC DNA]</scope>
    <source>
        <strain evidence="2">K20</strain>
    </source>
</reference>
<gene>
    <name evidence="1" type="ORF">LDJ79_10700</name>
</gene>
<keyword evidence="2" id="KW-1185">Reference proteome</keyword>
<comment type="caution">
    <text evidence="1">The sequence shown here is derived from an EMBL/GenBank/DDBJ whole genome shotgun (WGS) entry which is preliminary data.</text>
</comment>
<name>A0ABS7YQ60_9VIBR</name>
<proteinExistence type="predicted"/>